<comment type="caution">
    <text evidence="1">The sequence shown here is derived from an EMBL/GenBank/DDBJ whole genome shotgun (WGS) entry which is preliminary data.</text>
</comment>
<accession>A0ACB4V5R2</accession>
<reference evidence="1 2" key="2">
    <citation type="journal article" date="2013" name="PLoS ONE">
        <title>INDIGO - INtegrated Data Warehouse of MIcrobial GenOmes with Examples from the Red Sea Extremophiles.</title>
        <authorList>
            <person name="Alam I."/>
            <person name="Antunes A."/>
            <person name="Kamau A.A."/>
            <person name="Ba Alawi W."/>
            <person name="Kalkatawi M."/>
            <person name="Stingl U."/>
            <person name="Bajic V.B."/>
        </authorList>
    </citation>
    <scope>NUCLEOTIDE SEQUENCE [LARGE SCALE GENOMIC DNA]</scope>
    <source>
        <strain evidence="1 2">E1L3A</strain>
    </source>
</reference>
<organism evidence="1 2">
    <name type="scientific">Salinisphaera shabanensis E1L3A</name>
    <dbReference type="NCBI Taxonomy" id="1033802"/>
    <lineage>
        <taxon>Bacteria</taxon>
        <taxon>Pseudomonadati</taxon>
        <taxon>Pseudomonadota</taxon>
        <taxon>Gammaproteobacteria</taxon>
        <taxon>Salinisphaerales</taxon>
        <taxon>Salinisphaeraceae</taxon>
        <taxon>Salinisphaera</taxon>
    </lineage>
</organism>
<keyword evidence="1" id="KW-0808">Transferase</keyword>
<evidence type="ECO:0000313" key="2">
    <source>
        <dbReference type="Proteomes" id="UP000006242"/>
    </source>
</evidence>
<gene>
    <name evidence="1" type="ORF">SSPSH_002109</name>
</gene>
<evidence type="ECO:0000313" key="1">
    <source>
        <dbReference type="EMBL" id="ERJ19027.1"/>
    </source>
</evidence>
<reference evidence="1 2" key="1">
    <citation type="journal article" date="2011" name="J. Bacteriol.">
        <title>Genome sequence of Salinisphaera shabanensis, a gammaproteobacterium from the harsh, variable environment of the brine-seawater interface of the Shaban Deep in the Red Sea.</title>
        <authorList>
            <person name="Antunes A."/>
            <person name="Alam I."/>
            <person name="Bajic V.B."/>
            <person name="Stingl U."/>
        </authorList>
    </citation>
    <scope>NUCLEOTIDE SEQUENCE [LARGE SCALE GENOMIC DNA]</scope>
    <source>
        <strain evidence="1 2">E1L3A</strain>
    </source>
</reference>
<protein>
    <submittedName>
        <fullName evidence="1">5-methyltetrahydrofolate--homocysteine methyltransferase protein</fullName>
    </submittedName>
</protein>
<keyword evidence="2" id="KW-1185">Reference proteome</keyword>
<proteinExistence type="predicted"/>
<keyword evidence="1" id="KW-0489">Methyltransferase</keyword>
<dbReference type="EMBL" id="AFNV02000013">
    <property type="protein sequence ID" value="ERJ19027.1"/>
    <property type="molecule type" value="Genomic_DNA"/>
</dbReference>
<sequence length="447" mass="47155">MKFDYRRGVFIAAAFCASLALTACNNDTGSSELPGESDEHDHDHDHGGIDSAGRLIITHADGTNSRVHVYDLEDEAIVGSYALTYPASSIYASPEHRYALLFQRDNDQIQVLDSGLHLHDDHVHADDPAMLGFILSGIRPTHYRVNDGQAAVFYDGNVDAGALAGFALLTDESLAAGGVVASQSLSPAHHGIAEPLDGLVLASGVSGSDGRPDGIDIYELHGDHFHGEGALATACPGLHGGASNESFSVFGCTDGVLVAELHGDHFHEAKLDMSERVASVLGHHGLDHFAAFASPSTNLYEIDPSVDSVSEVDWRGGAESSPGQPVNAVRYALDSHGEHPLILDDANTLHVLETSDWRVAARLALPLGENTNTAPALAFSGASHHAFVTDAANQSIHRIDLETLTLDSETIALDFAPEGLAWTGIAGAADDHDGHGHGHGHGHDHDQ</sequence>
<name>A0ACB4V5R2_9GAMM</name>
<dbReference type="Proteomes" id="UP000006242">
    <property type="component" value="Unassembled WGS sequence"/>
</dbReference>